<dbReference type="OrthoDB" id="3046524at2759"/>
<proteinExistence type="predicted"/>
<evidence type="ECO:0000313" key="2">
    <source>
        <dbReference type="EMBL" id="KIK76502.1"/>
    </source>
</evidence>
<organism evidence="2 3">
    <name type="scientific">Paxillus rubicundulus Ve08.2h10</name>
    <dbReference type="NCBI Taxonomy" id="930991"/>
    <lineage>
        <taxon>Eukaryota</taxon>
        <taxon>Fungi</taxon>
        <taxon>Dikarya</taxon>
        <taxon>Basidiomycota</taxon>
        <taxon>Agaricomycotina</taxon>
        <taxon>Agaricomycetes</taxon>
        <taxon>Agaricomycetidae</taxon>
        <taxon>Boletales</taxon>
        <taxon>Paxilineae</taxon>
        <taxon>Paxillaceae</taxon>
        <taxon>Paxillus</taxon>
    </lineage>
</organism>
<gene>
    <name evidence="2" type="ORF">PAXRUDRAFT_169742</name>
</gene>
<dbReference type="EMBL" id="KN827453">
    <property type="protein sequence ID" value="KIK76502.1"/>
    <property type="molecule type" value="Genomic_DNA"/>
</dbReference>
<evidence type="ECO:0000256" key="1">
    <source>
        <dbReference type="SAM" id="MobiDB-lite"/>
    </source>
</evidence>
<name>A0A0D0BZM1_9AGAM</name>
<dbReference type="InParanoid" id="A0A0D0BZM1"/>
<reference evidence="3" key="2">
    <citation type="submission" date="2015-01" db="EMBL/GenBank/DDBJ databases">
        <title>Evolutionary Origins and Diversification of the Mycorrhizal Mutualists.</title>
        <authorList>
            <consortium name="DOE Joint Genome Institute"/>
            <consortium name="Mycorrhizal Genomics Consortium"/>
            <person name="Kohler A."/>
            <person name="Kuo A."/>
            <person name="Nagy L.G."/>
            <person name="Floudas D."/>
            <person name="Copeland A."/>
            <person name="Barry K.W."/>
            <person name="Cichocki N."/>
            <person name="Veneault-Fourrey C."/>
            <person name="LaButti K."/>
            <person name="Lindquist E.A."/>
            <person name="Lipzen A."/>
            <person name="Lundell T."/>
            <person name="Morin E."/>
            <person name="Murat C."/>
            <person name="Riley R."/>
            <person name="Ohm R."/>
            <person name="Sun H."/>
            <person name="Tunlid A."/>
            <person name="Henrissat B."/>
            <person name="Grigoriev I.V."/>
            <person name="Hibbett D.S."/>
            <person name="Martin F."/>
        </authorList>
    </citation>
    <scope>NUCLEOTIDE SEQUENCE [LARGE SCALE GENOMIC DNA]</scope>
    <source>
        <strain evidence="3">Ve08.2h10</strain>
    </source>
</reference>
<feature type="region of interest" description="Disordered" evidence="1">
    <location>
        <begin position="55"/>
        <end position="74"/>
    </location>
</feature>
<keyword evidence="3" id="KW-1185">Reference proteome</keyword>
<dbReference type="AlphaFoldDB" id="A0A0D0BZM1"/>
<reference evidence="2 3" key="1">
    <citation type="submission" date="2014-04" db="EMBL/GenBank/DDBJ databases">
        <authorList>
            <consortium name="DOE Joint Genome Institute"/>
            <person name="Kuo A."/>
            <person name="Kohler A."/>
            <person name="Jargeat P."/>
            <person name="Nagy L.G."/>
            <person name="Floudas D."/>
            <person name="Copeland A."/>
            <person name="Barry K.W."/>
            <person name="Cichocki N."/>
            <person name="Veneault-Fourrey C."/>
            <person name="LaButti K."/>
            <person name="Lindquist E.A."/>
            <person name="Lipzen A."/>
            <person name="Lundell T."/>
            <person name="Morin E."/>
            <person name="Murat C."/>
            <person name="Sun H."/>
            <person name="Tunlid A."/>
            <person name="Henrissat B."/>
            <person name="Grigoriev I.V."/>
            <person name="Hibbett D.S."/>
            <person name="Martin F."/>
            <person name="Nordberg H.P."/>
            <person name="Cantor M.N."/>
            <person name="Hua S.X."/>
        </authorList>
    </citation>
    <scope>NUCLEOTIDE SEQUENCE [LARGE SCALE GENOMIC DNA]</scope>
    <source>
        <strain evidence="2 3">Ve08.2h10</strain>
    </source>
</reference>
<accession>A0A0D0BZM1</accession>
<sequence>PGAECFVDGEEFFVMSVIVEFQSSEGPGVECDWVEFIIWAVDGKDASDGVVGDVSLNDDRGTRHPMSQNGSRGEGIFKTPESRVAFIGEVPWSVFPCEASEQNNNVGIIENEVVVEVDKNYNRAEGLDVSDFPRFQPISDSFDFVSGHHQATMGEEVSEVFNGGGVEFTFLRFGI</sequence>
<dbReference type="Proteomes" id="UP000054538">
    <property type="component" value="Unassembled WGS sequence"/>
</dbReference>
<protein>
    <submittedName>
        <fullName evidence="2">Uncharacterized protein</fullName>
    </submittedName>
</protein>
<evidence type="ECO:0000313" key="3">
    <source>
        <dbReference type="Proteomes" id="UP000054538"/>
    </source>
</evidence>
<feature type="non-terminal residue" evidence="2">
    <location>
        <position position="175"/>
    </location>
</feature>
<dbReference type="HOGENOM" id="CLU_090544_0_1_1"/>